<accession>X0V3Y5</accession>
<evidence type="ECO:0000313" key="1">
    <source>
        <dbReference type="EMBL" id="GAF95355.1"/>
    </source>
</evidence>
<reference evidence="1" key="1">
    <citation type="journal article" date="2014" name="Front. Microbiol.">
        <title>High frequency of phylogenetically diverse reductive dehalogenase-homologous genes in deep subseafloor sedimentary metagenomes.</title>
        <authorList>
            <person name="Kawai M."/>
            <person name="Futagami T."/>
            <person name="Toyoda A."/>
            <person name="Takaki Y."/>
            <person name="Nishi S."/>
            <person name="Hori S."/>
            <person name="Arai W."/>
            <person name="Tsubouchi T."/>
            <person name="Morono Y."/>
            <person name="Uchiyama I."/>
            <person name="Ito T."/>
            <person name="Fujiyama A."/>
            <person name="Inagaki F."/>
            <person name="Takami H."/>
        </authorList>
    </citation>
    <scope>NUCLEOTIDE SEQUENCE</scope>
    <source>
        <strain evidence="1">Expedition CK06-06</strain>
    </source>
</reference>
<protein>
    <submittedName>
        <fullName evidence="1">Uncharacterized protein</fullName>
    </submittedName>
</protein>
<sequence length="49" mass="6264">AELYIDYNLVYCISYFVYRIRQRVFNIWFMIYDIRESRLKDIVIMNYIK</sequence>
<dbReference type="AlphaFoldDB" id="X0V3Y5"/>
<comment type="caution">
    <text evidence="1">The sequence shown here is derived from an EMBL/GenBank/DDBJ whole genome shotgun (WGS) entry which is preliminary data.</text>
</comment>
<name>X0V3Y5_9ZZZZ</name>
<proteinExistence type="predicted"/>
<dbReference type="EMBL" id="BARS01013291">
    <property type="protein sequence ID" value="GAF95355.1"/>
    <property type="molecule type" value="Genomic_DNA"/>
</dbReference>
<gene>
    <name evidence="1" type="ORF">S01H1_23174</name>
</gene>
<feature type="non-terminal residue" evidence="1">
    <location>
        <position position="1"/>
    </location>
</feature>
<organism evidence="1">
    <name type="scientific">marine sediment metagenome</name>
    <dbReference type="NCBI Taxonomy" id="412755"/>
    <lineage>
        <taxon>unclassified sequences</taxon>
        <taxon>metagenomes</taxon>
        <taxon>ecological metagenomes</taxon>
    </lineage>
</organism>